<dbReference type="HOGENOM" id="CLU_257530_0_0_1"/>
<reference evidence="4" key="2">
    <citation type="submission" date="2015-07" db="EMBL/GenBank/DDBJ databases">
        <title>Contrasting host-pathogen interactions and genome evolution in two generalist and specialist microsporidian pathogens of mosquitoes.</title>
        <authorList>
            <consortium name="The Broad Institute Genomics Platform"/>
            <consortium name="The Broad Institute Genome Sequencing Center for Infectious Disease"/>
            <person name="Cuomo C.A."/>
            <person name="Sanscrainte N.D."/>
            <person name="Goldberg J.M."/>
            <person name="Heiman D."/>
            <person name="Young S."/>
            <person name="Zeng Q."/>
            <person name="Becnel J.J."/>
            <person name="Birren B.W."/>
        </authorList>
    </citation>
    <scope>NUCLEOTIDE SEQUENCE [LARGE SCALE GENOMIC DNA]</scope>
    <source>
        <strain evidence="4">USNM 41457</strain>
    </source>
</reference>
<protein>
    <recommendedName>
        <fullName evidence="2">C2H2-type domain-containing protein</fullName>
    </recommendedName>
</protein>
<name>J9DP25_EDHAE</name>
<gene>
    <name evidence="3" type="ORF">EDEG_01424</name>
</gene>
<feature type="region of interest" description="Disordered" evidence="1">
    <location>
        <begin position="1235"/>
        <end position="1278"/>
    </location>
</feature>
<feature type="domain" description="C2H2-type" evidence="2">
    <location>
        <begin position="1327"/>
        <end position="1348"/>
    </location>
</feature>
<dbReference type="InParanoid" id="J9DP25"/>
<proteinExistence type="predicted"/>
<sequence>MNICNSKGFCLSSISSKLADISDVSVYGNENNVDINSSVRNLKSMNSTGNFDKKEISYCDVVDIQNEKNLHCLCEPKDSGNNLSCDCINMKTEHSQITSIKNLNVFTNEDINKKTNIQQENVSFDDKTERENFKKKILENIIDAQEDKKKNHISNFSPKSKILSGDGSMNIESTSDGKKIDENIYSKKLNDPFPHDCIEIKNSSILSQNYFKKNGDNYKHFNENLVWPTCENNEYYIKKGKNFEKKINNCNLKEFKRFHTSFEDLSTLSMNKNCDIRKRGNLDNYIISDDCDRNLYNEDLMWENLLKSHDKTFQNKKNLNLSRVKKHLDEKFYGYNMIKNSSTDLNHASEKAIKKSDCESRDKLYKKQSYIDKNIEDVNFVDYNTRKTILDKPRNNESSVYNSLKNTNSIIFNDQQIRIPNFGLYKRKQYMEDGISFIKSKSNEDTIDSNITVNFKKHSFDKLSEEKNNDMSNAFVFVHKNYPGSYKDLITSENKQSNNEDVVVNKKIDNHSDLDHEYGITCEKGNVFKDKNYGNSKLPIENEVEEIQSVILNHKLSPNNYILREQDYFAEIDDQRCDTFNQENLKISTNDKIKYNDINFVNSNVCKKRDANMSQLDQIQEKYVNFNKNKKLSFNTDELAKKSPYNIRIKLQKSLSADQGSFGKESEPIENKILEKVCNNSKRKIITCLEQNLKMFVNEDRKDEKSTALTDDGSFRGKSDNFCVTLQKKEDFFGLHKYDQDKCSLNLESFSNSEYPLVIKNSRSFMTNEEENIIKNIETSKNNQNDADERINAGCNFKNVEYLPANQFKHISNSFIPSDLSQNELGLDSDQNNFVCSLKRKNKYLNDSQNDEYSNIQVKTIKDEYLTCKDHNINHNMNHEIKVEIEKAGIKNDKNDREQKKMKLIESNSPFSYREIIMDPNYTEKKEFSSSEIEKMEEKLLKNTADTKLKLKKSPHKEIQMKTNISTFKKFNTKIEDPDNVKTISVQKGNICKYESSLGGSIFPTSLDVEKSLIKNEADSKFEINTDKTNLSKSLIQTSIHENKLDMKSNKKKCYEKEDEGEVSGLEMKNPTSNILHDLENRNTGKSKNNSSGFYKLDCLKDSPSAYSEACETFSKSRYAINLNNRHNENINNIDDLEVQRYKSARGHNYYGDSAHFHEKKLVENSFSGRNTRVTNDFYHPFEKEKNISIENLYGNTDFVDFKKIHTDHYYKNNENYPQNKLKYNAHFDTSENCNSTSFNQEKETRNYKSHQYTPSTAMQSSIRPNTTQNNLKSRQYSESDNIADTQLFLYFVRSLYSKQPIDDLNRSSSYNNDIHYENNLSEYHVCQFCQMKYIYPRCLRNHIRKKHPNMHK</sequence>
<evidence type="ECO:0000313" key="3">
    <source>
        <dbReference type="EMBL" id="EJW04300.1"/>
    </source>
</evidence>
<dbReference type="EMBL" id="AFBI03000020">
    <property type="protein sequence ID" value="EJW04300.1"/>
    <property type="molecule type" value="Genomic_DNA"/>
</dbReference>
<evidence type="ECO:0000256" key="1">
    <source>
        <dbReference type="SAM" id="MobiDB-lite"/>
    </source>
</evidence>
<comment type="caution">
    <text evidence="3">The sequence shown here is derived from an EMBL/GenBank/DDBJ whole genome shotgun (WGS) entry which is preliminary data.</text>
</comment>
<organism evidence="3 4">
    <name type="scientific">Edhazardia aedis (strain USNM 41457)</name>
    <name type="common">Microsporidian parasite</name>
    <dbReference type="NCBI Taxonomy" id="1003232"/>
    <lineage>
        <taxon>Eukaryota</taxon>
        <taxon>Fungi</taxon>
        <taxon>Fungi incertae sedis</taxon>
        <taxon>Microsporidia</taxon>
        <taxon>Edhazardia</taxon>
    </lineage>
</organism>
<keyword evidence="4" id="KW-1185">Reference proteome</keyword>
<reference evidence="3 4" key="1">
    <citation type="submission" date="2011-08" db="EMBL/GenBank/DDBJ databases">
        <authorList>
            <person name="Liu Z.J."/>
            <person name="Shi F.L."/>
            <person name="Lu J.Q."/>
            <person name="Li M."/>
            <person name="Wang Z.L."/>
        </authorList>
    </citation>
    <scope>NUCLEOTIDE SEQUENCE [LARGE SCALE GENOMIC DNA]</scope>
    <source>
        <strain evidence="3 4">USNM 41457</strain>
    </source>
</reference>
<feature type="region of interest" description="Disordered" evidence="1">
    <location>
        <begin position="1058"/>
        <end position="1087"/>
    </location>
</feature>
<dbReference type="Proteomes" id="UP000003163">
    <property type="component" value="Unassembled WGS sequence"/>
</dbReference>
<feature type="compositionally biased region" description="Polar residues" evidence="1">
    <location>
        <begin position="1250"/>
        <end position="1278"/>
    </location>
</feature>
<dbReference type="PROSITE" id="PS00028">
    <property type="entry name" value="ZINC_FINGER_C2H2_1"/>
    <property type="match status" value="1"/>
</dbReference>
<feature type="region of interest" description="Disordered" evidence="1">
    <location>
        <begin position="149"/>
        <end position="175"/>
    </location>
</feature>
<evidence type="ECO:0000313" key="4">
    <source>
        <dbReference type="Proteomes" id="UP000003163"/>
    </source>
</evidence>
<dbReference type="InterPro" id="IPR013087">
    <property type="entry name" value="Znf_C2H2_type"/>
</dbReference>
<accession>J9DP25</accession>
<evidence type="ECO:0000259" key="2">
    <source>
        <dbReference type="PROSITE" id="PS00028"/>
    </source>
</evidence>
<dbReference type="VEuPathDB" id="MicrosporidiaDB:EDEG_01424"/>